<keyword evidence="1" id="KW-0802">TPR repeat</keyword>
<organism evidence="3 4">
    <name type="scientific">Deinococcus soli</name>
    <name type="common">ex Cha et al. 2016</name>
    <dbReference type="NCBI Taxonomy" id="1309411"/>
    <lineage>
        <taxon>Bacteria</taxon>
        <taxon>Thermotogati</taxon>
        <taxon>Deinococcota</taxon>
        <taxon>Deinococci</taxon>
        <taxon>Deinococcales</taxon>
        <taxon>Deinococcaceae</taxon>
        <taxon>Deinococcus</taxon>
    </lineage>
</organism>
<accession>A0A0F7JMI2</accession>
<reference evidence="3 4" key="1">
    <citation type="submission" date="2015-01" db="EMBL/GenBank/DDBJ databases">
        <title>Deinococcus soli/N5/whole genome sequencing.</title>
        <authorList>
            <person name="Kim M.K."/>
            <person name="Srinivasan S."/>
            <person name="Lee J.-J."/>
        </authorList>
    </citation>
    <scope>NUCLEOTIDE SEQUENCE [LARGE SCALE GENOMIC DNA]</scope>
    <source>
        <strain evidence="3 4">N5</strain>
    </source>
</reference>
<evidence type="ECO:0000313" key="3">
    <source>
        <dbReference type="EMBL" id="AKH16887.1"/>
    </source>
</evidence>
<evidence type="ECO:0000256" key="1">
    <source>
        <dbReference type="PROSITE-ProRule" id="PRU00339"/>
    </source>
</evidence>
<dbReference type="SMART" id="SM00028">
    <property type="entry name" value="TPR"/>
    <property type="match status" value="2"/>
</dbReference>
<dbReference type="InterPro" id="IPR019734">
    <property type="entry name" value="TPR_rpt"/>
</dbReference>
<evidence type="ECO:0000313" key="4">
    <source>
        <dbReference type="Proteomes" id="UP000034024"/>
    </source>
</evidence>
<dbReference type="AlphaFoldDB" id="A0A0F7JMI2"/>
<dbReference type="SUPFAM" id="SSF48452">
    <property type="entry name" value="TPR-like"/>
    <property type="match status" value="1"/>
</dbReference>
<dbReference type="Proteomes" id="UP000034024">
    <property type="component" value="Chromosome"/>
</dbReference>
<dbReference type="RefSeq" id="WP_046843458.1">
    <property type="nucleotide sequence ID" value="NZ_BMHJ01000009.1"/>
</dbReference>
<sequence length="176" mass="18858">MSRSRLTLNRRMPGRCGSGQRGPGQRGLGRWNLLVLLGSALVTTALGLATQPLAAQTTTAAASAYRQGQFQRAEQLLTGVAAEGLFVDADALVVRGFARYQTGQFTAARRDFQVVLDRSPRYADAWYGLALIARAQGRAAQALTLNREALSIDPDRAELRQLQAALTAGQVMASGQ</sequence>
<feature type="region of interest" description="Disordered" evidence="2">
    <location>
        <begin position="1"/>
        <end position="24"/>
    </location>
</feature>
<protein>
    <submittedName>
        <fullName evidence="3">Uncharacterized protein</fullName>
    </submittedName>
</protein>
<name>A0A0F7JMI2_9DEIO</name>
<proteinExistence type="predicted"/>
<dbReference type="Gene3D" id="1.25.40.10">
    <property type="entry name" value="Tetratricopeptide repeat domain"/>
    <property type="match status" value="1"/>
</dbReference>
<dbReference type="PATRIC" id="fig|1309411.5.peg.1478"/>
<evidence type="ECO:0000256" key="2">
    <source>
        <dbReference type="SAM" id="MobiDB-lite"/>
    </source>
</evidence>
<feature type="repeat" description="TPR" evidence="1">
    <location>
        <begin position="123"/>
        <end position="156"/>
    </location>
</feature>
<dbReference type="Pfam" id="PF13432">
    <property type="entry name" value="TPR_16"/>
    <property type="match status" value="1"/>
</dbReference>
<dbReference type="PROSITE" id="PS50005">
    <property type="entry name" value="TPR"/>
    <property type="match status" value="1"/>
</dbReference>
<keyword evidence="4" id="KW-1185">Reference proteome</keyword>
<dbReference type="InterPro" id="IPR011990">
    <property type="entry name" value="TPR-like_helical_dom_sf"/>
</dbReference>
<dbReference type="KEGG" id="dch:SY84_07250"/>
<dbReference type="EMBL" id="CP011389">
    <property type="protein sequence ID" value="AKH16887.1"/>
    <property type="molecule type" value="Genomic_DNA"/>
</dbReference>
<gene>
    <name evidence="3" type="ORF">SY84_07250</name>
</gene>
<dbReference type="OrthoDB" id="916275at2"/>